<gene>
    <name evidence="1" type="ORF">UJA718_LOCUS45404</name>
    <name evidence="2" type="ORF">UJA718_LOCUS49012</name>
</gene>
<keyword evidence="3" id="KW-1185">Reference proteome</keyword>
<dbReference type="EMBL" id="CAJOBP010075917">
    <property type="protein sequence ID" value="CAF4898441.1"/>
    <property type="molecule type" value="Genomic_DNA"/>
</dbReference>
<sequence length="74" mass="8477">MDLNSKKELYLQYSKSIFGKIATDLDFKKDFIDLNKLNYLKNNLSYPCVIIGPGASFINDTSPLIYIDLPKNEL</sequence>
<proteinExistence type="predicted"/>
<name>A0A821ZAV5_9BILA</name>
<feature type="non-terminal residue" evidence="2">
    <location>
        <position position="74"/>
    </location>
</feature>
<dbReference type="AlphaFoldDB" id="A0A821ZAV5"/>
<accession>A0A821ZAV5</accession>
<dbReference type="EMBL" id="CAJOBP010100825">
    <property type="protein sequence ID" value="CAF4975624.1"/>
    <property type="molecule type" value="Genomic_DNA"/>
</dbReference>
<protein>
    <submittedName>
        <fullName evidence="2">Uncharacterized protein</fullName>
    </submittedName>
</protein>
<comment type="caution">
    <text evidence="2">The sequence shown here is derived from an EMBL/GenBank/DDBJ whole genome shotgun (WGS) entry which is preliminary data.</text>
</comment>
<evidence type="ECO:0000313" key="2">
    <source>
        <dbReference type="EMBL" id="CAF4975624.1"/>
    </source>
</evidence>
<dbReference type="Proteomes" id="UP000663873">
    <property type="component" value="Unassembled WGS sequence"/>
</dbReference>
<evidence type="ECO:0000313" key="1">
    <source>
        <dbReference type="EMBL" id="CAF4898441.1"/>
    </source>
</evidence>
<reference evidence="2" key="1">
    <citation type="submission" date="2021-02" db="EMBL/GenBank/DDBJ databases">
        <authorList>
            <person name="Nowell W R."/>
        </authorList>
    </citation>
    <scope>NUCLEOTIDE SEQUENCE</scope>
</reference>
<evidence type="ECO:0000313" key="3">
    <source>
        <dbReference type="Proteomes" id="UP000663873"/>
    </source>
</evidence>
<organism evidence="2 3">
    <name type="scientific">Rotaria socialis</name>
    <dbReference type="NCBI Taxonomy" id="392032"/>
    <lineage>
        <taxon>Eukaryota</taxon>
        <taxon>Metazoa</taxon>
        <taxon>Spiralia</taxon>
        <taxon>Gnathifera</taxon>
        <taxon>Rotifera</taxon>
        <taxon>Eurotatoria</taxon>
        <taxon>Bdelloidea</taxon>
        <taxon>Philodinida</taxon>
        <taxon>Philodinidae</taxon>
        <taxon>Rotaria</taxon>
    </lineage>
</organism>